<reference evidence="9" key="1">
    <citation type="submission" date="2012-06" db="EMBL/GenBank/DDBJ databases">
        <title>The complete genome of Belliella baltica DSM 15883.</title>
        <authorList>
            <person name="Lucas S."/>
            <person name="Copeland A."/>
            <person name="Lapidus A."/>
            <person name="Goodwin L."/>
            <person name="Pitluck S."/>
            <person name="Peters L."/>
            <person name="Mikhailova N."/>
            <person name="Davenport K."/>
            <person name="Kyrpides N."/>
            <person name="Mavromatis K."/>
            <person name="Pagani I."/>
            <person name="Ivanova N."/>
            <person name="Ovchinnikova G."/>
            <person name="Zeytun A."/>
            <person name="Detter J.C."/>
            <person name="Han C."/>
            <person name="Land M."/>
            <person name="Hauser L."/>
            <person name="Markowitz V."/>
            <person name="Cheng J.-F."/>
            <person name="Hugenholtz P."/>
            <person name="Woyke T."/>
            <person name="Wu D."/>
            <person name="Tindall B."/>
            <person name="Pomrenke H."/>
            <person name="Brambilla E."/>
            <person name="Klenk H.-P."/>
            <person name="Eisen J.A."/>
        </authorList>
    </citation>
    <scope>NUCLEOTIDE SEQUENCE [LARGE SCALE GENOMIC DNA]</scope>
    <source>
        <strain evidence="9">DSM 15883 / CIP 108006 / LMG 21964 / BA134</strain>
    </source>
</reference>
<evidence type="ECO:0000256" key="4">
    <source>
        <dbReference type="ARBA" id="ARBA00023295"/>
    </source>
</evidence>
<sequence>MQIIIKIMLKSLSCTIFLLACNSKHQEVTKEKEYINPVLNINFADPAVLKAPDGYYYVYGTNSEIEGNVVNIQVARSPDLMVWEHVGDALPDQTLWADKHFWAPHVFFDEETKTYFMYFSGESNEVANSKCLGVATSNSPVGPFIDKGEPLICGKSFEHIDPMAFDDPESGKRLLYWGSAHLPLYVQELSDDRLGFRKGSSPLKVLDINPDKNDPNNYEKLIEGPWITKEGEFYYLFYSGDNCCGNSAHYAVGVSRSKNAMGPFTKMGEERGDGVNTILTENQKWLAPGHNSIIKDEDGQYWILYHAIEREKPNEGRKMLIDRVEFKDGWPVILN</sequence>
<evidence type="ECO:0000313" key="8">
    <source>
        <dbReference type="EMBL" id="AFL85797.1"/>
    </source>
</evidence>
<dbReference type="RefSeq" id="WP_014773734.1">
    <property type="nucleotide sequence ID" value="NC_018010.1"/>
</dbReference>
<evidence type="ECO:0000256" key="7">
    <source>
        <dbReference type="RuleBase" id="RU361187"/>
    </source>
</evidence>
<dbReference type="Proteomes" id="UP000006050">
    <property type="component" value="Chromosome"/>
</dbReference>
<dbReference type="PROSITE" id="PS51257">
    <property type="entry name" value="PROKAR_LIPOPROTEIN"/>
    <property type="match status" value="1"/>
</dbReference>
<dbReference type="Gene3D" id="2.115.10.20">
    <property type="entry name" value="Glycosyl hydrolase domain, family 43"/>
    <property type="match status" value="1"/>
</dbReference>
<evidence type="ECO:0000256" key="6">
    <source>
        <dbReference type="PIRSR" id="PIRSR606710-2"/>
    </source>
</evidence>
<dbReference type="PATRIC" id="fig|866536.3.peg.3409"/>
<comment type="pathway">
    <text evidence="1">Glycan metabolism; L-arabinan degradation.</text>
</comment>
<feature type="active site" description="Proton acceptor" evidence="5">
    <location>
        <position position="45"/>
    </location>
</feature>
<dbReference type="Pfam" id="PF04616">
    <property type="entry name" value="Glyco_hydro_43"/>
    <property type="match status" value="1"/>
</dbReference>
<feature type="active site" description="Proton donor" evidence="5">
    <location>
        <position position="223"/>
    </location>
</feature>
<keyword evidence="9" id="KW-1185">Reference proteome</keyword>
<keyword evidence="4 7" id="KW-0326">Glycosidase</keyword>
<evidence type="ECO:0000256" key="5">
    <source>
        <dbReference type="PIRSR" id="PIRSR606710-1"/>
    </source>
</evidence>
<dbReference type="GO" id="GO:0004553">
    <property type="term" value="F:hydrolase activity, hydrolyzing O-glycosyl compounds"/>
    <property type="evidence" value="ECO:0007669"/>
    <property type="project" value="InterPro"/>
</dbReference>
<comment type="similarity">
    <text evidence="2 7">Belongs to the glycosyl hydrolase 43 family.</text>
</comment>
<dbReference type="KEGG" id="bbd:Belba_3289"/>
<evidence type="ECO:0000256" key="2">
    <source>
        <dbReference type="ARBA" id="ARBA00009865"/>
    </source>
</evidence>
<protein>
    <submittedName>
        <fullName evidence="8">Beta-xylosidase</fullName>
    </submittedName>
</protein>
<dbReference type="PANTHER" id="PTHR43301:SF3">
    <property type="entry name" value="ARABINAN ENDO-1,5-ALPHA-L-ARABINOSIDASE A-RELATED"/>
    <property type="match status" value="1"/>
</dbReference>
<evidence type="ECO:0000313" key="9">
    <source>
        <dbReference type="Proteomes" id="UP000006050"/>
    </source>
</evidence>
<proteinExistence type="inferred from homology"/>
<dbReference type="eggNOG" id="COG3507">
    <property type="taxonomic scope" value="Bacteria"/>
</dbReference>
<dbReference type="STRING" id="866536.Belba_3289"/>
<dbReference type="InterPro" id="IPR006710">
    <property type="entry name" value="Glyco_hydro_43"/>
</dbReference>
<dbReference type="InterPro" id="IPR023296">
    <property type="entry name" value="Glyco_hydro_beta-prop_sf"/>
</dbReference>
<dbReference type="HOGENOM" id="CLU_009397_4_0_10"/>
<name>I3Z979_BELBD</name>
<dbReference type="SUPFAM" id="SSF75005">
    <property type="entry name" value="Arabinanase/levansucrase/invertase"/>
    <property type="match status" value="1"/>
</dbReference>
<dbReference type="PANTHER" id="PTHR43301">
    <property type="entry name" value="ARABINAN ENDO-1,5-ALPHA-L-ARABINOSIDASE"/>
    <property type="match status" value="1"/>
</dbReference>
<dbReference type="EMBL" id="CP003281">
    <property type="protein sequence ID" value="AFL85797.1"/>
    <property type="molecule type" value="Genomic_DNA"/>
</dbReference>
<organism evidence="8 9">
    <name type="scientific">Belliella baltica (strain DSM 15883 / CIP 108006 / LMG 21964 / BA134)</name>
    <dbReference type="NCBI Taxonomy" id="866536"/>
    <lineage>
        <taxon>Bacteria</taxon>
        <taxon>Pseudomonadati</taxon>
        <taxon>Bacteroidota</taxon>
        <taxon>Cytophagia</taxon>
        <taxon>Cytophagales</taxon>
        <taxon>Cyclobacteriaceae</taxon>
        <taxon>Belliella</taxon>
    </lineage>
</organism>
<dbReference type="InterPro" id="IPR050727">
    <property type="entry name" value="GH43_arabinanases"/>
</dbReference>
<dbReference type="AlphaFoldDB" id="I3Z979"/>
<dbReference type="GO" id="GO:0005975">
    <property type="term" value="P:carbohydrate metabolic process"/>
    <property type="evidence" value="ECO:0007669"/>
    <property type="project" value="InterPro"/>
</dbReference>
<feature type="site" description="Important for catalytic activity, responsible for pKa modulation of the active site Glu and correct orientation of both the proton donor and substrate" evidence="6">
    <location>
        <position position="161"/>
    </location>
</feature>
<accession>I3Z979</accession>
<dbReference type="CDD" id="cd08999">
    <property type="entry name" value="GH43_ABN-like"/>
    <property type="match status" value="1"/>
</dbReference>
<evidence type="ECO:0000256" key="3">
    <source>
        <dbReference type="ARBA" id="ARBA00022801"/>
    </source>
</evidence>
<gene>
    <name evidence="8" type="ordered locus">Belba_3289</name>
</gene>
<keyword evidence="3 7" id="KW-0378">Hydrolase</keyword>
<evidence type="ECO:0000256" key="1">
    <source>
        <dbReference type="ARBA" id="ARBA00004834"/>
    </source>
</evidence>